<dbReference type="GO" id="GO:0016787">
    <property type="term" value="F:hydrolase activity"/>
    <property type="evidence" value="ECO:0007669"/>
    <property type="project" value="UniProtKB-KW"/>
</dbReference>
<dbReference type="InterPro" id="IPR023365">
    <property type="entry name" value="Sortase_dom-sf"/>
</dbReference>
<dbReference type="InterPro" id="IPR005754">
    <property type="entry name" value="Sortase"/>
</dbReference>
<evidence type="ECO:0000256" key="4">
    <source>
        <dbReference type="SAM" id="Phobius"/>
    </source>
</evidence>
<dbReference type="Pfam" id="PF04203">
    <property type="entry name" value="Sortase"/>
    <property type="match status" value="1"/>
</dbReference>
<dbReference type="CDD" id="cd05827">
    <property type="entry name" value="Sortase_C"/>
    <property type="match status" value="1"/>
</dbReference>
<organism evidence="5 6">
    <name type="scientific">Gardnerella vaginalis</name>
    <dbReference type="NCBI Taxonomy" id="2702"/>
    <lineage>
        <taxon>Bacteria</taxon>
        <taxon>Bacillati</taxon>
        <taxon>Actinomycetota</taxon>
        <taxon>Actinomycetes</taxon>
        <taxon>Bifidobacteriales</taxon>
        <taxon>Bifidobacteriaceae</taxon>
        <taxon>Gardnerella</taxon>
    </lineage>
</organism>
<dbReference type="NCBIfam" id="NF033745">
    <property type="entry name" value="class_C_sortase"/>
    <property type="match status" value="1"/>
</dbReference>
<feature type="compositionally biased region" description="Polar residues" evidence="3">
    <location>
        <begin position="58"/>
        <end position="70"/>
    </location>
</feature>
<protein>
    <submittedName>
        <fullName evidence="5">Sortase</fullName>
    </submittedName>
</protein>
<keyword evidence="4" id="KW-0472">Membrane</keyword>
<proteinExistence type="predicted"/>
<feature type="compositionally biased region" description="Basic residues" evidence="3">
    <location>
        <begin position="71"/>
        <end position="85"/>
    </location>
</feature>
<dbReference type="Proteomes" id="UP000258533">
    <property type="component" value="Unassembled WGS sequence"/>
</dbReference>
<feature type="transmembrane region" description="Helical" evidence="4">
    <location>
        <begin position="93"/>
        <end position="115"/>
    </location>
</feature>
<dbReference type="NCBIfam" id="TIGR01076">
    <property type="entry name" value="sortase_fam"/>
    <property type="match status" value="1"/>
</dbReference>
<keyword evidence="4" id="KW-0812">Transmembrane</keyword>
<sequence length="390" mass="43566">MKLADISNWCRSLRARAVAKLFKNKAKRTSNAAGASSVAGASDLLADKSEASEEQIPRSISSQNINQNTLKTKKTTKKTTKKITKKITKKKSALMRIIEPIALVLAGILCFSYPVCSTLWNNHVSKEISTAYDKYNHDQAGDVRRAHIRDAKRYNATRKDMLTRDPYGGDGQESITNTPAYKRYLKTLEEPMGIIGIVKIPKIGVKLPIYHGTLQDTLARGAGHLYGTDLPVGGKGRHTVITAHTGLPNATMFDSLTDLKKGDYFYLDVQGETLRYKVFRINVVDPHDISLLQREPGRDLATLLTCTPYGINSHRLLVTGYRVLPDPVAAPEDHVQWPLWMTLFVIAMIFSAAILSMMITAAAGKRRRKWDIRGKHILWVGRGEIKLRKK</sequence>
<evidence type="ECO:0000313" key="6">
    <source>
        <dbReference type="Proteomes" id="UP000258533"/>
    </source>
</evidence>
<dbReference type="RefSeq" id="WP_116689420.1">
    <property type="nucleotide sequence ID" value="NZ_LRTT01000001.1"/>
</dbReference>
<feature type="active site" description="Acyl-thioester intermediate" evidence="2">
    <location>
        <position position="306"/>
    </location>
</feature>
<dbReference type="EMBL" id="LRTT01000001">
    <property type="protein sequence ID" value="RFD77323.1"/>
    <property type="molecule type" value="Genomic_DNA"/>
</dbReference>
<feature type="transmembrane region" description="Helical" evidence="4">
    <location>
        <begin position="337"/>
        <end position="363"/>
    </location>
</feature>
<dbReference type="Gene3D" id="2.40.260.10">
    <property type="entry name" value="Sortase"/>
    <property type="match status" value="1"/>
</dbReference>
<evidence type="ECO:0000256" key="3">
    <source>
        <dbReference type="SAM" id="MobiDB-lite"/>
    </source>
</evidence>
<comment type="caution">
    <text evidence="5">The sequence shown here is derived from an EMBL/GenBank/DDBJ whole genome shotgun (WGS) entry which is preliminary data.</text>
</comment>
<keyword evidence="4" id="KW-1133">Transmembrane helix</keyword>
<accession>A0A3E1IWV2</accession>
<evidence type="ECO:0000256" key="1">
    <source>
        <dbReference type="ARBA" id="ARBA00022801"/>
    </source>
</evidence>
<dbReference type="SUPFAM" id="SSF63817">
    <property type="entry name" value="Sortase"/>
    <property type="match status" value="1"/>
</dbReference>
<evidence type="ECO:0000313" key="5">
    <source>
        <dbReference type="EMBL" id="RFD77323.1"/>
    </source>
</evidence>
<dbReference type="AlphaFoldDB" id="A0A3E1IWV2"/>
<feature type="active site" description="Proton donor/acceptor" evidence="2">
    <location>
        <position position="244"/>
    </location>
</feature>
<feature type="region of interest" description="Disordered" evidence="3">
    <location>
        <begin position="53"/>
        <end position="85"/>
    </location>
</feature>
<dbReference type="InterPro" id="IPR042002">
    <property type="entry name" value="Sortase_C"/>
</dbReference>
<keyword evidence="1" id="KW-0378">Hydrolase</keyword>
<reference evidence="5 6" key="1">
    <citation type="submission" date="2016-02" db="EMBL/GenBank/DDBJ databases">
        <title>Gardnerella vaginalis Subgroups Defined by cpn60 Sequencing and Sialidase Activity in Isolates from Canada, Belgium and Kenya.</title>
        <authorList>
            <person name="Schellenberg J."/>
            <person name="Paramel Jayaprakash T."/>
            <person name="Withana Gamage N."/>
            <person name="Patterson M.H."/>
            <person name="Vaneechoutte M."/>
            <person name="Hill J.E."/>
        </authorList>
    </citation>
    <scope>NUCLEOTIDE SEQUENCE [LARGE SCALE GENOMIC DNA]</scope>
    <source>
        <strain evidence="5 6">N144</strain>
    </source>
</reference>
<evidence type="ECO:0000256" key="2">
    <source>
        <dbReference type="PIRSR" id="PIRSR605754-1"/>
    </source>
</evidence>
<gene>
    <name evidence="5" type="ORF">AXE73_01545</name>
</gene>
<name>A0A3E1IWV2_GARVA</name>